<accession>A0AAV3YPL0</accession>
<evidence type="ECO:0000313" key="1">
    <source>
        <dbReference type="EMBL" id="GFN84399.1"/>
    </source>
</evidence>
<dbReference type="Proteomes" id="UP000735302">
    <property type="component" value="Unassembled WGS sequence"/>
</dbReference>
<protein>
    <submittedName>
        <fullName evidence="1">Uncharacterized protein</fullName>
    </submittedName>
</protein>
<proteinExistence type="predicted"/>
<evidence type="ECO:0000313" key="2">
    <source>
        <dbReference type="Proteomes" id="UP000735302"/>
    </source>
</evidence>
<comment type="caution">
    <text evidence="1">The sequence shown here is derived from an EMBL/GenBank/DDBJ whole genome shotgun (WGS) entry which is preliminary data.</text>
</comment>
<sequence>MCLTLKSLLSSSPFPSLQLYSCPDNSTESAYHTPVPGNSISWISTVPARESGPGRKTCTSAPSFASRQRPKFILVFARCN</sequence>
<gene>
    <name evidence="1" type="ORF">PoB_001090500</name>
</gene>
<name>A0AAV3YPL0_9GAST</name>
<reference evidence="1 2" key="1">
    <citation type="journal article" date="2021" name="Elife">
        <title>Chloroplast acquisition without the gene transfer in kleptoplastic sea slugs, Plakobranchus ocellatus.</title>
        <authorList>
            <person name="Maeda T."/>
            <person name="Takahashi S."/>
            <person name="Yoshida T."/>
            <person name="Shimamura S."/>
            <person name="Takaki Y."/>
            <person name="Nagai Y."/>
            <person name="Toyoda A."/>
            <person name="Suzuki Y."/>
            <person name="Arimoto A."/>
            <person name="Ishii H."/>
            <person name="Satoh N."/>
            <person name="Nishiyama T."/>
            <person name="Hasebe M."/>
            <person name="Maruyama T."/>
            <person name="Minagawa J."/>
            <person name="Obokata J."/>
            <person name="Shigenobu S."/>
        </authorList>
    </citation>
    <scope>NUCLEOTIDE SEQUENCE [LARGE SCALE GENOMIC DNA]</scope>
</reference>
<organism evidence="1 2">
    <name type="scientific">Plakobranchus ocellatus</name>
    <dbReference type="NCBI Taxonomy" id="259542"/>
    <lineage>
        <taxon>Eukaryota</taxon>
        <taxon>Metazoa</taxon>
        <taxon>Spiralia</taxon>
        <taxon>Lophotrochozoa</taxon>
        <taxon>Mollusca</taxon>
        <taxon>Gastropoda</taxon>
        <taxon>Heterobranchia</taxon>
        <taxon>Euthyneura</taxon>
        <taxon>Panpulmonata</taxon>
        <taxon>Sacoglossa</taxon>
        <taxon>Placobranchoidea</taxon>
        <taxon>Plakobranchidae</taxon>
        <taxon>Plakobranchus</taxon>
    </lineage>
</organism>
<dbReference type="EMBL" id="BLXT01001319">
    <property type="protein sequence ID" value="GFN84399.1"/>
    <property type="molecule type" value="Genomic_DNA"/>
</dbReference>
<keyword evidence="2" id="KW-1185">Reference proteome</keyword>
<dbReference type="AlphaFoldDB" id="A0AAV3YPL0"/>